<proteinExistence type="predicted"/>
<evidence type="ECO:0000313" key="2">
    <source>
        <dbReference type="Proteomes" id="UP001177021"/>
    </source>
</evidence>
<dbReference type="EMBL" id="CASHSV030000002">
    <property type="protein sequence ID" value="CAJ2636434.1"/>
    <property type="molecule type" value="Genomic_DNA"/>
</dbReference>
<comment type="caution">
    <text evidence="1">The sequence shown here is derived from an EMBL/GenBank/DDBJ whole genome shotgun (WGS) entry which is preliminary data.</text>
</comment>
<name>A0ACB0IV24_TRIPR</name>
<organism evidence="1 2">
    <name type="scientific">Trifolium pratense</name>
    <name type="common">Red clover</name>
    <dbReference type="NCBI Taxonomy" id="57577"/>
    <lineage>
        <taxon>Eukaryota</taxon>
        <taxon>Viridiplantae</taxon>
        <taxon>Streptophyta</taxon>
        <taxon>Embryophyta</taxon>
        <taxon>Tracheophyta</taxon>
        <taxon>Spermatophyta</taxon>
        <taxon>Magnoliopsida</taxon>
        <taxon>eudicotyledons</taxon>
        <taxon>Gunneridae</taxon>
        <taxon>Pentapetalae</taxon>
        <taxon>rosids</taxon>
        <taxon>fabids</taxon>
        <taxon>Fabales</taxon>
        <taxon>Fabaceae</taxon>
        <taxon>Papilionoideae</taxon>
        <taxon>50 kb inversion clade</taxon>
        <taxon>NPAAA clade</taxon>
        <taxon>Hologalegina</taxon>
        <taxon>IRL clade</taxon>
        <taxon>Trifolieae</taxon>
        <taxon>Trifolium</taxon>
    </lineage>
</organism>
<evidence type="ECO:0000313" key="1">
    <source>
        <dbReference type="EMBL" id="CAJ2636434.1"/>
    </source>
</evidence>
<protein>
    <submittedName>
        <fullName evidence="1">Uncharacterized protein</fullName>
    </submittedName>
</protein>
<accession>A0ACB0IV24</accession>
<keyword evidence="2" id="KW-1185">Reference proteome</keyword>
<sequence length="2252" mass="255957">MDALEQENTELREEVTTLKADLERLNAMVESLVAAQNQPPPHQPSQAILTETTIPTSVVPSSAQQFIIREDYPWGMPFPFNMSEPRRVPPIPTPIMQNKTTIPQVGTTIPQVTMTIPQPAVAIPTPVLDEPIYHAEPSESVGACGRWDDFQEQFDEMQREIKALRGKDLFGKNAHDLCLVPNVQIPAKFKVPDFEKYKGNSCPQSHLVMYARKMSTQTDNHELLIHYFQDSLTGAALKWYMGLDSSSIRTFNDLGEAFIRQYKYNLDMAPDRDQLRAMTQKDQETFKEYAQRWREIAAQINPPLEEKEMTKIFLKTLGAFYYERMIASAPSDFTEMVNMGMRLEEGVREGRLAKDGGSSSGAKKFGNSFSKKKEQEVGMVTQGRPGRSNYQQNPQHIAAVLPAPNAFQNPRPQLQFQQRPPQQYQQQPRQQFNDQNRTPRTPQFDPIPMTYAELLPALIEKNLVQTRAPPPVPEKLPWWYRADRSCTFHQGAPGHDIEQCLALKHEVQKLIRANTLSFKDTNPNVQANPLPNHGSASVNMVQACSGKFRVFDIRLIQEPLVQMHINLCKLFFFQHDHATCPVCPNNPRGCLKVKRDIQGMLDRRELQITYKRNEDEEDVAVITPEFNIPKKVEVAFNSQKLATAPLVICLPGPLPYASSKAVPYKYHATMIENGQEIPMPTLPTSINIAEVSRVTRSGRVFPAVSQKKNDASTSQPVPVEPPIVSPSSDRANETISSDFDEVLKLIKRSEYKVIDQLLQTPSKISILSLLLNSEVHRDALMKVLDQAFVDQDVTVDQFGGIVGNIMTSSNLSFNDEELPEEGTKHNLALYISMNCQSDALSNVLVDNGSALNVMPKVTLDQLSYQGNPMRHSGVTVRAFDGSRRSVMGEVDLPMTIGPQVFQITFQVMDIQAAFSCLLGRPWIHEAGAVPSTLHQKLKFVKNGKVVTVEGEQALLVSQLSSSATIGVDDTDGLNFQGLSLDDKNAKKKETVMASLKDAQRVLKDGSHATWGKVVVLPENKHREGLGFSHASGKVESSETIKSIKDTFYSAGFIHSSSPEANAIIEDGPEEDLPSFVTRGLARRNWIAVDIPSVSHLSKLITNNPIEQNNPMPSPNFEFPVFEAEEEDDEGIPDEISRLLGHEEKTIQPHEEPLETINLGSDEDKKEVRIGALLDEDVKSRLTELLKEYVDVFAWSYQDMPGLDADIVEHHLPLKPECPPVKQKLRRTHPDLAVKIKEEVQKQIDAGFLVTSEYPQWLANIVPVPKKDGKVRMCVDYRDLNKASPKDDFPLPHIDMLVDNTARFNVFSFMDGFSGYNQIRMAPEDREKISFITPWGTFCYKVMPFGLKNAGATYQRAMTTLFHDMMHKEIEVYVDDMIAKSRTEEEHVEHLLKLFQRLRKYRLRLNPNKCTFGVRSGKLLGFIVSQKGIEVDPDKVKAIREMPAPRTEKQVRGFLGRLNYISRFISHMTATCGPIFKLLRKDQGITWTEDCQKAFDSIKEYLLEPPILVPPVEGRPLIMYLTVLEDSMGCVLGQQDEAGRKEHAIYYLSKKFTDCESRYSMLEKTCCALAWAARRLRQYMINHTTWLISKMDPIKYLFEKPALTGRIARWQMLLSEYDIEYRTQKAIKGSILADHLAHQPIDDYQPIKFDFPDEEIMYLKVKDCEEPLPEEGPDPESRWGLIFDGAVNVYGNGIGAVIITPKGTHIPFSARLLFDCTNNIAEYEACIMGIEEAIDLRIKVLDIYGDSALVINQIKGEWETRHQGLIPYKDYARRLLTFFNKVELHHIPREENQMADALATLSSMFKVSRWNDTPQISIRRLERPAHVFATEEIVDDKPWYHDIKHFLQNQEYPPGASNKDKKTLRRLSGNFFLNEGVLYKRNFDMVLLRCVDKREAEMLMNEVHEGSFGTHSNGHAMAKKMLRAGYYWMTMESDCCKHVRRCHKCQIYADKIHVPPTLLNVLSSPWPFSMWGIDMIGMIEPKASNGHRFILVAIDYFTKWVEAASYANVTKQVVVRFIKNQIICRYGVPSKIITDNGSNLNNKMMKELCGDFKIEHHNSSPYRPKMNGAVEAANKNIKKIVQKMVVTYKDWHEMLPFALHGYRTSVRTSTGATPFSLVYGMEAVLPVEVEIPSMRILMEAKLSEAEWCQTRYDQLNLIEEKRMNALCHGQLYQGRMKQAFDKKVRPREFKEGDLVLKKILSFQPDSRGKWTPNYEGPYVVKRVFSGGAMILATMDGDELPRPVNVDAVKKYFV</sequence>
<gene>
    <name evidence="1" type="ORF">MILVUS5_LOCUS6932</name>
</gene>
<reference evidence="1" key="1">
    <citation type="submission" date="2023-10" db="EMBL/GenBank/DDBJ databases">
        <authorList>
            <person name="Rodriguez Cubillos JULIANA M."/>
            <person name="De Vega J."/>
        </authorList>
    </citation>
    <scope>NUCLEOTIDE SEQUENCE</scope>
</reference>
<dbReference type="Proteomes" id="UP001177021">
    <property type="component" value="Unassembled WGS sequence"/>
</dbReference>